<gene>
    <name evidence="2" type="ORF">E3T61_07435</name>
</gene>
<keyword evidence="3" id="KW-1185">Reference proteome</keyword>
<proteinExistence type="predicted"/>
<evidence type="ECO:0000313" key="3">
    <source>
        <dbReference type="Proteomes" id="UP000298468"/>
    </source>
</evidence>
<dbReference type="AlphaFoldDB" id="A0A4R9BWN3"/>
<sequence length="153" mass="16016">MLVGVSVIAVCSVAGNVMQALQPHSSLEVFIHPAALPSPNNAMLTLTGVNTFERGPVRYLGKVGKTEYFASMTSGFGETTDFTDDRICLIGIYSTGEESSRWSCVTRAAFDKAGVTLTPNEESGTTSTAQAAPVTAWGPTGGLREVVPGNLNS</sequence>
<evidence type="ECO:0000256" key="1">
    <source>
        <dbReference type="SAM" id="MobiDB-lite"/>
    </source>
</evidence>
<reference evidence="2 3" key="1">
    <citation type="submission" date="2019-03" db="EMBL/GenBank/DDBJ databases">
        <title>Genomics of glacier-inhabiting Cryobacterium strains.</title>
        <authorList>
            <person name="Liu Q."/>
            <person name="Xin Y.-H."/>
        </authorList>
    </citation>
    <scope>NUCLEOTIDE SEQUENCE [LARGE SCALE GENOMIC DNA]</scope>
    <source>
        <strain evidence="2 3">Sr59</strain>
    </source>
</reference>
<name>A0A4R9BWN3_9MICO</name>
<dbReference type="OrthoDB" id="9973504at2"/>
<dbReference type="EMBL" id="SOHM01000012">
    <property type="protein sequence ID" value="TFD92129.1"/>
    <property type="molecule type" value="Genomic_DNA"/>
</dbReference>
<accession>A0A4R9BWN3</accession>
<comment type="caution">
    <text evidence="2">The sequence shown here is derived from an EMBL/GenBank/DDBJ whole genome shotgun (WGS) entry which is preliminary data.</text>
</comment>
<dbReference type="RefSeq" id="WP_134640241.1">
    <property type="nucleotide sequence ID" value="NZ_SOHM01000012.1"/>
</dbReference>
<protein>
    <submittedName>
        <fullName evidence="2">Uncharacterized protein</fullName>
    </submittedName>
</protein>
<feature type="region of interest" description="Disordered" evidence="1">
    <location>
        <begin position="118"/>
        <end position="153"/>
    </location>
</feature>
<feature type="compositionally biased region" description="Polar residues" evidence="1">
    <location>
        <begin position="118"/>
        <end position="130"/>
    </location>
</feature>
<organism evidence="2 3">
    <name type="scientific">Cryobacterium lactosi</name>
    <dbReference type="NCBI Taxonomy" id="1259202"/>
    <lineage>
        <taxon>Bacteria</taxon>
        <taxon>Bacillati</taxon>
        <taxon>Actinomycetota</taxon>
        <taxon>Actinomycetes</taxon>
        <taxon>Micrococcales</taxon>
        <taxon>Microbacteriaceae</taxon>
        <taxon>Cryobacterium</taxon>
    </lineage>
</organism>
<dbReference type="Proteomes" id="UP000298468">
    <property type="component" value="Unassembled WGS sequence"/>
</dbReference>
<evidence type="ECO:0000313" key="2">
    <source>
        <dbReference type="EMBL" id="TFD92129.1"/>
    </source>
</evidence>